<evidence type="ECO:0000256" key="1">
    <source>
        <dbReference type="ARBA" id="ARBA00009861"/>
    </source>
</evidence>
<dbReference type="PANTHER" id="PTHR31623:SF46">
    <property type="entry name" value="VINORINE SYNTHASE-LIKE"/>
    <property type="match status" value="1"/>
</dbReference>
<dbReference type="Pfam" id="PF02458">
    <property type="entry name" value="Transferase"/>
    <property type="match status" value="1"/>
</dbReference>
<reference evidence="5" key="1">
    <citation type="submission" date="2016-06" db="EMBL/GenBank/DDBJ databases">
        <title>Parallel loss of symbiosis genes in relatives of nitrogen-fixing non-legume Parasponia.</title>
        <authorList>
            <person name="Van Velzen R."/>
            <person name="Holmer R."/>
            <person name="Bu F."/>
            <person name="Rutten L."/>
            <person name="Van Zeijl A."/>
            <person name="Liu W."/>
            <person name="Santuari L."/>
            <person name="Cao Q."/>
            <person name="Sharma T."/>
            <person name="Shen D."/>
            <person name="Roswanjaya Y."/>
            <person name="Wardhani T."/>
            <person name="Kalhor M.S."/>
            <person name="Jansen J."/>
            <person name="Van den Hoogen J."/>
            <person name="Gungor B."/>
            <person name="Hartog M."/>
            <person name="Hontelez J."/>
            <person name="Verver J."/>
            <person name="Yang W.-C."/>
            <person name="Schijlen E."/>
            <person name="Repin R."/>
            <person name="Schilthuizen M."/>
            <person name="Schranz E."/>
            <person name="Heidstra R."/>
            <person name="Miyata K."/>
            <person name="Fedorova E."/>
            <person name="Kohlen W."/>
            <person name="Bisseling T."/>
            <person name="Smit S."/>
            <person name="Geurts R."/>
        </authorList>
    </citation>
    <scope>NUCLEOTIDE SEQUENCE [LARGE SCALE GENOMIC DNA]</scope>
    <source>
        <strain evidence="5">cv. RG33-2</strain>
    </source>
</reference>
<comment type="caution">
    <text evidence="4">The sequence shown here is derived from an EMBL/GenBank/DDBJ whole genome shotgun (WGS) entry which is preliminary data.</text>
</comment>
<evidence type="ECO:0000313" key="4">
    <source>
        <dbReference type="EMBL" id="PON71596.1"/>
    </source>
</evidence>
<gene>
    <name evidence="4" type="ORF">TorRG33x02_253920</name>
</gene>
<proteinExistence type="inferred from homology"/>
<dbReference type="EMBL" id="JXTC01000276">
    <property type="protein sequence ID" value="PON71596.1"/>
    <property type="molecule type" value="Genomic_DNA"/>
</dbReference>
<dbReference type="InParanoid" id="A0A2P5DE51"/>
<dbReference type="AlphaFoldDB" id="A0A2P5DE51"/>
<name>A0A2P5DE51_TREOI</name>
<comment type="similarity">
    <text evidence="1">Belongs to the plant acyltransferase family.</text>
</comment>
<keyword evidence="3" id="KW-0012">Acyltransferase</keyword>
<evidence type="ECO:0000313" key="5">
    <source>
        <dbReference type="Proteomes" id="UP000237000"/>
    </source>
</evidence>
<organism evidence="4 5">
    <name type="scientific">Trema orientale</name>
    <name type="common">Charcoal tree</name>
    <name type="synonym">Celtis orientalis</name>
    <dbReference type="NCBI Taxonomy" id="63057"/>
    <lineage>
        <taxon>Eukaryota</taxon>
        <taxon>Viridiplantae</taxon>
        <taxon>Streptophyta</taxon>
        <taxon>Embryophyta</taxon>
        <taxon>Tracheophyta</taxon>
        <taxon>Spermatophyta</taxon>
        <taxon>Magnoliopsida</taxon>
        <taxon>eudicotyledons</taxon>
        <taxon>Gunneridae</taxon>
        <taxon>Pentapetalae</taxon>
        <taxon>rosids</taxon>
        <taxon>fabids</taxon>
        <taxon>Rosales</taxon>
        <taxon>Cannabaceae</taxon>
        <taxon>Trema</taxon>
    </lineage>
</organism>
<dbReference type="InterPro" id="IPR023213">
    <property type="entry name" value="CAT-like_dom_sf"/>
</dbReference>
<sequence length="448" mass="50389">MKVQVISKEIIKPSSPTPDQLRRYQLSFLDQISPRAYSPFIYFYALNDNDSESNDNIADVSDKLKKSLSKALTLFYPLAGRFTDNYFVECNDDGVPYFEALVLKRQLSDVLKNPIPVELNDLLPFPVDKFAALPLGIQLNIFGCGGIAIGVCLSHRIADALSCLEFTRSWLAIARGEENKVVPPTFVSATLFPPKYVVGLDPSYALLKKHTITTKLFVFESRKLEALRAKYVEKTSGESNNAHSKQRRLSRFEALSAFLWSRFVAATNLDVGRKFCTIFHPVNIRPRIDPPLPENSFGNYYVYHACVTFPSSHVVNTTDEDNEYCYGMARKIREELRKVDKDFVDDLRGVEKSDEYLDSLKKGSEILARGEGAALSLSSLCRFPLYEADFGCGKPAWVSSADRCFQNVVALLDNKNGDGIEAYISLNPEDMARFEADKELLSLLSLQN</sequence>
<protein>
    <submittedName>
        <fullName evidence="4">Transferase</fullName>
    </submittedName>
</protein>
<dbReference type="Gene3D" id="3.30.559.10">
    <property type="entry name" value="Chloramphenicol acetyltransferase-like domain"/>
    <property type="match status" value="2"/>
</dbReference>
<dbReference type="Proteomes" id="UP000237000">
    <property type="component" value="Unassembled WGS sequence"/>
</dbReference>
<evidence type="ECO:0000256" key="3">
    <source>
        <dbReference type="ARBA" id="ARBA00023315"/>
    </source>
</evidence>
<dbReference type="PANTHER" id="PTHR31623">
    <property type="entry name" value="F21J9.9"/>
    <property type="match status" value="1"/>
</dbReference>
<keyword evidence="5" id="KW-1185">Reference proteome</keyword>
<evidence type="ECO:0000256" key="2">
    <source>
        <dbReference type="ARBA" id="ARBA00022679"/>
    </source>
</evidence>
<keyword evidence="2 4" id="KW-0808">Transferase</keyword>
<accession>A0A2P5DE51</accession>
<dbReference type="GO" id="GO:0016746">
    <property type="term" value="F:acyltransferase activity"/>
    <property type="evidence" value="ECO:0007669"/>
    <property type="project" value="UniProtKB-KW"/>
</dbReference>
<dbReference type="STRING" id="63057.A0A2P5DE51"/>
<dbReference type="OrthoDB" id="671439at2759"/>